<dbReference type="AlphaFoldDB" id="U2XTQ3"/>
<dbReference type="eggNOG" id="COG2076">
    <property type="taxonomic scope" value="Bacteria"/>
</dbReference>
<dbReference type="InterPro" id="IPR045324">
    <property type="entry name" value="Small_multidrug_res"/>
</dbReference>
<protein>
    <submittedName>
        <fullName evidence="8">Domain containing protein</fullName>
    </submittedName>
</protein>
<dbReference type="Gene3D" id="1.10.3730.20">
    <property type="match status" value="1"/>
</dbReference>
<dbReference type="SUPFAM" id="SSF103481">
    <property type="entry name" value="Multidrug resistance efflux transporter EmrE"/>
    <property type="match status" value="1"/>
</dbReference>
<comment type="similarity">
    <text evidence="6">Belongs to the drug/metabolite transporter (DMT) superfamily. Small multidrug resistance (SMR) (TC 2.A.7.1) family.</text>
</comment>
<evidence type="ECO:0000256" key="2">
    <source>
        <dbReference type="ARBA" id="ARBA00022475"/>
    </source>
</evidence>
<comment type="caution">
    <text evidence="8">The sequence shown here is derived from an EMBL/GenBank/DDBJ whole genome shotgun (WGS) entry which is preliminary data.</text>
</comment>
<dbReference type="InterPro" id="IPR037185">
    <property type="entry name" value="EmrE-like"/>
</dbReference>
<evidence type="ECO:0000256" key="1">
    <source>
        <dbReference type="ARBA" id="ARBA00004651"/>
    </source>
</evidence>
<dbReference type="PANTHER" id="PTHR30561">
    <property type="entry name" value="SMR FAMILY PROTON-DEPENDENT DRUG EFFLUX TRANSPORTER SUGE"/>
    <property type="match status" value="1"/>
</dbReference>
<dbReference type="Proteomes" id="UP000016762">
    <property type="component" value="Unassembled WGS sequence"/>
</dbReference>
<gene>
    <name evidence="8" type="ORF">RS24_01044</name>
</gene>
<comment type="subcellular location">
    <subcellularLocation>
        <location evidence="1 6">Cell membrane</location>
        <topology evidence="1 6">Multi-pass membrane protein</topology>
    </subcellularLocation>
</comment>
<keyword evidence="9" id="KW-1185">Reference proteome</keyword>
<dbReference type="EMBL" id="AWXE01000004">
    <property type="protein sequence ID" value="ERL46061.1"/>
    <property type="molecule type" value="Genomic_DNA"/>
</dbReference>
<dbReference type="Pfam" id="PF00893">
    <property type="entry name" value="Multi_Drug_Res"/>
    <property type="match status" value="1"/>
</dbReference>
<sequence>MKWAMFFVLLAGINSTIGNILLKISRKGISNDSSLYEQYISPYFLLALTFYALNVILFAKALDYLPVNVGYPILAASGFAILSLSSFLILGESLSFIQVLGIFVIIIGICMLSYSLTT</sequence>
<evidence type="ECO:0000313" key="9">
    <source>
        <dbReference type="Proteomes" id="UP000016762"/>
    </source>
</evidence>
<feature type="transmembrane region" description="Helical" evidence="7">
    <location>
        <begin position="69"/>
        <end position="90"/>
    </location>
</feature>
<keyword evidence="5 7" id="KW-0472">Membrane</keyword>
<keyword evidence="3 6" id="KW-0812">Transmembrane</keyword>
<name>U2XTQ3_9PROT</name>
<keyword evidence="4 7" id="KW-1133">Transmembrane helix</keyword>
<evidence type="ECO:0000256" key="3">
    <source>
        <dbReference type="ARBA" id="ARBA00022692"/>
    </source>
</evidence>
<dbReference type="OrthoDB" id="426643at2"/>
<evidence type="ECO:0000256" key="7">
    <source>
        <dbReference type="SAM" id="Phobius"/>
    </source>
</evidence>
<dbReference type="InterPro" id="IPR000390">
    <property type="entry name" value="Small_drug/metabolite_transptr"/>
</dbReference>
<proteinExistence type="inferred from homology"/>
<evidence type="ECO:0000313" key="8">
    <source>
        <dbReference type="EMBL" id="ERL46061.1"/>
    </source>
</evidence>
<accession>U2XTQ3</accession>
<keyword evidence="2" id="KW-1003">Cell membrane</keyword>
<feature type="transmembrane region" description="Helical" evidence="7">
    <location>
        <begin position="42"/>
        <end position="62"/>
    </location>
</feature>
<dbReference type="STRING" id="1397666.RS24_01044"/>
<evidence type="ECO:0000256" key="4">
    <source>
        <dbReference type="ARBA" id="ARBA00022989"/>
    </source>
</evidence>
<evidence type="ECO:0000256" key="6">
    <source>
        <dbReference type="RuleBase" id="RU003942"/>
    </source>
</evidence>
<dbReference type="GO" id="GO:0005886">
    <property type="term" value="C:plasma membrane"/>
    <property type="evidence" value="ECO:0007669"/>
    <property type="project" value="UniProtKB-SubCell"/>
</dbReference>
<dbReference type="GO" id="GO:0022857">
    <property type="term" value="F:transmembrane transporter activity"/>
    <property type="evidence" value="ECO:0007669"/>
    <property type="project" value="InterPro"/>
</dbReference>
<dbReference type="PANTHER" id="PTHR30561:SF9">
    <property type="entry name" value="4-AMINO-4-DEOXY-L-ARABINOSE-PHOSPHOUNDECAPRENOL FLIPPASE SUBUNIT ARNF-RELATED"/>
    <property type="match status" value="1"/>
</dbReference>
<organism evidence="8 9">
    <name type="scientific">Candidatus Micropelagius thuwalensis</name>
    <dbReference type="NCBI Taxonomy" id="1397666"/>
    <lineage>
        <taxon>Bacteria</taxon>
        <taxon>Pseudomonadati</taxon>
        <taxon>Pseudomonadota</taxon>
        <taxon>Alphaproteobacteria</taxon>
        <taxon>PS1 clade</taxon>
        <taxon>Candidatus Micropelagius</taxon>
    </lineage>
</organism>
<reference evidence="8 9" key="1">
    <citation type="journal article" date="2014" name="FEMS Microbiol. Ecol.">
        <title>Genomic differentiation among two strains of the PS1 clade isolated from geographically separated marine habitats.</title>
        <authorList>
            <person name="Jimenez-Infante F."/>
            <person name="Ngugi D.K."/>
            <person name="Alam I."/>
            <person name="Rashid M."/>
            <person name="Baalawi W."/>
            <person name="Kamau A.A."/>
            <person name="Bajic V.B."/>
            <person name="Stingl U."/>
        </authorList>
    </citation>
    <scope>NUCLEOTIDE SEQUENCE [LARGE SCALE GENOMIC DNA]</scope>
    <source>
        <strain evidence="8 9">RS24</strain>
    </source>
</reference>
<feature type="transmembrane region" description="Helical" evidence="7">
    <location>
        <begin position="96"/>
        <end position="116"/>
    </location>
</feature>
<evidence type="ECO:0000256" key="5">
    <source>
        <dbReference type="ARBA" id="ARBA00023136"/>
    </source>
</evidence>
<dbReference type="RefSeq" id="WP_021777040.1">
    <property type="nucleotide sequence ID" value="NZ_AWXE01000004.1"/>
</dbReference>